<feature type="transmembrane region" description="Helical" evidence="9">
    <location>
        <begin position="20"/>
        <end position="41"/>
    </location>
</feature>
<dbReference type="GO" id="GO:0016020">
    <property type="term" value="C:membrane"/>
    <property type="evidence" value="ECO:0007669"/>
    <property type="project" value="UniProtKB-SubCell"/>
</dbReference>
<proteinExistence type="inferred from homology"/>
<evidence type="ECO:0000256" key="9">
    <source>
        <dbReference type="SAM" id="Phobius"/>
    </source>
</evidence>
<evidence type="ECO:0000313" key="11">
    <source>
        <dbReference type="Proteomes" id="UP000515570"/>
    </source>
</evidence>
<evidence type="ECO:0000256" key="4">
    <source>
        <dbReference type="ARBA" id="ARBA00022692"/>
    </source>
</evidence>
<evidence type="ECO:0000256" key="7">
    <source>
        <dbReference type="ARBA" id="ARBA00043987"/>
    </source>
</evidence>
<dbReference type="InterPro" id="IPR017822">
    <property type="entry name" value="MptA-like"/>
</dbReference>
<dbReference type="NCBIfam" id="TIGR03459">
    <property type="entry name" value="crt_membr"/>
    <property type="match status" value="1"/>
</dbReference>
<evidence type="ECO:0000256" key="5">
    <source>
        <dbReference type="ARBA" id="ARBA00022989"/>
    </source>
</evidence>
<dbReference type="Pfam" id="PF26314">
    <property type="entry name" value="MptA_B_family"/>
    <property type="match status" value="1"/>
</dbReference>
<evidence type="ECO:0000256" key="2">
    <source>
        <dbReference type="ARBA" id="ARBA00022676"/>
    </source>
</evidence>
<gene>
    <name evidence="10" type="ORF">HW450_11835</name>
</gene>
<feature type="transmembrane region" description="Helical" evidence="9">
    <location>
        <begin position="381"/>
        <end position="398"/>
    </location>
</feature>
<feature type="transmembrane region" description="Helical" evidence="9">
    <location>
        <begin position="103"/>
        <end position="122"/>
    </location>
</feature>
<feature type="transmembrane region" description="Helical" evidence="9">
    <location>
        <begin position="257"/>
        <end position="283"/>
    </location>
</feature>
<comment type="subcellular location">
    <subcellularLocation>
        <location evidence="1">Membrane</location>
        <topology evidence="1">Multi-pass membrane protein</topology>
    </subcellularLocation>
</comment>
<feature type="transmembrane region" description="Helical" evidence="9">
    <location>
        <begin position="470"/>
        <end position="489"/>
    </location>
</feature>
<feature type="transmembrane region" description="Helical" evidence="9">
    <location>
        <begin position="187"/>
        <end position="205"/>
    </location>
</feature>
<sequence length="499" mass="54447">MSLRSGRRNVRSNVKLLQRAQWLGILATVFMTLASFGAGAIRNRGGVLEALGLSFLSYGHGAGISNATLWTAMFCFIVAWALVGRSLRLSPGLHSVRSLNRTLLWWVLPLVFAAPILSRDVYSYLMQGAMLRDGFDPYTQGAAVNPGPMLLEVSHDWRNTTTPYGPLHLWLGEIITSIVGDNVTAGVVLYKLVSLIGFLMIAWSVPQIARALGADPCWAVWLGVMNPVMVFHLVGGMHNESLMVGLVSVGIYAALRLRFALAVVCVAISVSLKATAVFVLPFLVWMATRRLLEVKGGTSRWHHFVSFVVSGTWMTALTLAVVSAVTWASGASWGWVSQISGNSKVINPLAIPSLLASLMTPVGQLINENLDYNNFLVITRPLSQVMMLAGLVAVWWLFRQDRVRAVMGIAAAYTVAVLFNAVTLPWYYTSLLNVVGTFPAQEKLRRITALLSMVIAASFAGSGNHMLYNFVWMTSVAVLAWLLTSYVFGAERPAPNKGD</sequence>
<dbReference type="Proteomes" id="UP000515570">
    <property type="component" value="Chromosome"/>
</dbReference>
<feature type="transmembrane region" description="Helical" evidence="9">
    <location>
        <begin position="405"/>
        <end position="427"/>
    </location>
</feature>
<feature type="transmembrane region" description="Helical" evidence="9">
    <location>
        <begin position="61"/>
        <end position="83"/>
    </location>
</feature>
<organism evidence="10 11">
    <name type="scientific">Corynebacterium hindlerae</name>
    <dbReference type="NCBI Taxonomy" id="699041"/>
    <lineage>
        <taxon>Bacteria</taxon>
        <taxon>Bacillati</taxon>
        <taxon>Actinomycetota</taxon>
        <taxon>Actinomycetes</taxon>
        <taxon>Mycobacteriales</taxon>
        <taxon>Corynebacteriaceae</taxon>
        <taxon>Corynebacterium</taxon>
    </lineage>
</organism>
<evidence type="ECO:0000256" key="6">
    <source>
        <dbReference type="ARBA" id="ARBA00023136"/>
    </source>
</evidence>
<dbReference type="AlphaFoldDB" id="A0A7G5FEG5"/>
<keyword evidence="5 9" id="KW-1133">Transmembrane helix</keyword>
<keyword evidence="6 9" id="KW-0472">Membrane</keyword>
<protein>
    <recommendedName>
        <fullName evidence="8">Alpha-(1-&gt;6)-mannopyranosyltransferase A</fullName>
    </recommendedName>
</protein>
<keyword evidence="3 10" id="KW-0808">Transferase</keyword>
<evidence type="ECO:0000313" key="10">
    <source>
        <dbReference type="EMBL" id="QMV85006.1"/>
    </source>
</evidence>
<comment type="similarity">
    <text evidence="7">Belongs to the MptA/B family.</text>
</comment>
<evidence type="ECO:0000256" key="8">
    <source>
        <dbReference type="NCBIfam" id="TIGR03459"/>
    </source>
</evidence>
<evidence type="ECO:0000256" key="1">
    <source>
        <dbReference type="ARBA" id="ARBA00004141"/>
    </source>
</evidence>
<dbReference type="NCBIfam" id="NF038066">
    <property type="entry name" value="MptB"/>
    <property type="match status" value="1"/>
</dbReference>
<name>A0A7G5FEG5_9CORY</name>
<feature type="transmembrane region" description="Helical" evidence="9">
    <location>
        <begin position="304"/>
        <end position="328"/>
    </location>
</feature>
<dbReference type="EMBL" id="CP059833">
    <property type="protein sequence ID" value="QMV85006.1"/>
    <property type="molecule type" value="Genomic_DNA"/>
</dbReference>
<keyword evidence="2" id="KW-0328">Glycosyltransferase</keyword>
<feature type="transmembrane region" description="Helical" evidence="9">
    <location>
        <begin position="217"/>
        <end position="237"/>
    </location>
</feature>
<evidence type="ECO:0000256" key="3">
    <source>
        <dbReference type="ARBA" id="ARBA00022679"/>
    </source>
</evidence>
<accession>A0A7G5FEG5</accession>
<keyword evidence="4 9" id="KW-0812">Transmembrane</keyword>
<dbReference type="InterPro" id="IPR049829">
    <property type="entry name" value="MptA/B-like"/>
</dbReference>
<keyword evidence="11" id="KW-1185">Reference proteome</keyword>
<reference evidence="10 11" key="1">
    <citation type="submission" date="2020-07" db="EMBL/GenBank/DDBJ databases">
        <title>non toxigenic Corynebacterium sp. nov from a clinical source.</title>
        <authorList>
            <person name="Bernier A.-M."/>
            <person name="Bernard K."/>
        </authorList>
    </citation>
    <scope>NUCLEOTIDE SEQUENCE [LARGE SCALE GENOMIC DNA]</scope>
    <source>
        <strain evidence="11">NML 93-0612</strain>
    </source>
</reference>
<dbReference type="GO" id="GO:0016757">
    <property type="term" value="F:glycosyltransferase activity"/>
    <property type="evidence" value="ECO:0007669"/>
    <property type="project" value="UniProtKB-KW"/>
</dbReference>